<dbReference type="RefSeq" id="WP_169559366.1">
    <property type="nucleotide sequence ID" value="NZ_BSNF01000001.1"/>
</dbReference>
<feature type="transmembrane region" description="Helical" evidence="1">
    <location>
        <begin position="92"/>
        <end position="113"/>
    </location>
</feature>
<feature type="transmembrane region" description="Helical" evidence="1">
    <location>
        <begin position="66"/>
        <end position="85"/>
    </location>
</feature>
<reference evidence="2" key="2">
    <citation type="submission" date="2023-01" db="EMBL/GenBank/DDBJ databases">
        <title>Draft genome sequence of Sneathiella chinensis strain NBRC 103408.</title>
        <authorList>
            <person name="Sun Q."/>
            <person name="Mori K."/>
        </authorList>
    </citation>
    <scope>NUCLEOTIDE SEQUENCE</scope>
    <source>
        <strain evidence="2">NBRC 103408</strain>
    </source>
</reference>
<sequence>MNMLLIFEIVLLLACIFSLAMMRRSYFPVNLFWAVGVTAIGAAAALGAFVYAGFDSVAPYHTTVTRFAGSVGLVSLALAAAGGIFSRQFHQAGWWIVLIGIMALVGVLLFDAWQLSENVRYGVIGVLVLAAVYRLLSAFSIGIFLAAGTAFLVIAGTAAGSVASMVGMNSTNLYHLLLSVAVLLFGIYAMKE</sequence>
<keyword evidence="1" id="KW-0812">Transmembrane</keyword>
<gene>
    <name evidence="2" type="ORF">GCM10007924_05820</name>
</gene>
<accession>A0ABQ5U1R1</accession>
<evidence type="ECO:0000313" key="2">
    <source>
        <dbReference type="EMBL" id="GLQ05361.1"/>
    </source>
</evidence>
<keyword evidence="1" id="KW-1133">Transmembrane helix</keyword>
<dbReference type="EMBL" id="BSNF01000001">
    <property type="protein sequence ID" value="GLQ05361.1"/>
    <property type="molecule type" value="Genomic_DNA"/>
</dbReference>
<evidence type="ECO:0000256" key="1">
    <source>
        <dbReference type="SAM" id="Phobius"/>
    </source>
</evidence>
<keyword evidence="3" id="KW-1185">Reference proteome</keyword>
<dbReference type="Proteomes" id="UP001161409">
    <property type="component" value="Unassembled WGS sequence"/>
</dbReference>
<feature type="transmembrane region" description="Helical" evidence="1">
    <location>
        <begin position="143"/>
        <end position="167"/>
    </location>
</feature>
<reference evidence="2" key="1">
    <citation type="journal article" date="2014" name="Int. J. Syst. Evol. Microbiol.">
        <title>Complete genome of a new Firmicutes species belonging to the dominant human colonic microbiota ('Ruminococcus bicirculans') reveals two chromosomes and a selective capacity to utilize plant glucans.</title>
        <authorList>
            <consortium name="NISC Comparative Sequencing Program"/>
            <person name="Wegmann U."/>
            <person name="Louis P."/>
            <person name="Goesmann A."/>
            <person name="Henrissat B."/>
            <person name="Duncan S.H."/>
            <person name="Flint H.J."/>
        </authorList>
    </citation>
    <scope>NUCLEOTIDE SEQUENCE</scope>
    <source>
        <strain evidence="2">NBRC 103408</strain>
    </source>
</reference>
<keyword evidence="1" id="KW-0472">Membrane</keyword>
<protein>
    <recommendedName>
        <fullName evidence="4">DUF4203 domain-containing protein</fullName>
    </recommendedName>
</protein>
<comment type="caution">
    <text evidence="2">The sequence shown here is derived from an EMBL/GenBank/DDBJ whole genome shotgun (WGS) entry which is preliminary data.</text>
</comment>
<feature type="transmembrane region" description="Helical" evidence="1">
    <location>
        <begin position="31"/>
        <end position="54"/>
    </location>
</feature>
<feature type="transmembrane region" description="Helical" evidence="1">
    <location>
        <begin position="6"/>
        <end position="22"/>
    </location>
</feature>
<feature type="transmembrane region" description="Helical" evidence="1">
    <location>
        <begin position="173"/>
        <end position="190"/>
    </location>
</feature>
<proteinExistence type="predicted"/>
<organism evidence="2 3">
    <name type="scientific">Sneathiella chinensis</name>
    <dbReference type="NCBI Taxonomy" id="349750"/>
    <lineage>
        <taxon>Bacteria</taxon>
        <taxon>Pseudomonadati</taxon>
        <taxon>Pseudomonadota</taxon>
        <taxon>Alphaproteobacteria</taxon>
        <taxon>Sneathiellales</taxon>
        <taxon>Sneathiellaceae</taxon>
        <taxon>Sneathiella</taxon>
    </lineage>
</organism>
<evidence type="ECO:0000313" key="3">
    <source>
        <dbReference type="Proteomes" id="UP001161409"/>
    </source>
</evidence>
<feature type="transmembrane region" description="Helical" evidence="1">
    <location>
        <begin position="119"/>
        <end position="136"/>
    </location>
</feature>
<evidence type="ECO:0008006" key="4">
    <source>
        <dbReference type="Google" id="ProtNLM"/>
    </source>
</evidence>
<name>A0ABQ5U1R1_9PROT</name>